<proteinExistence type="predicted"/>
<organism evidence="2 3">
    <name type="scientific">Corynebacterium striatum</name>
    <dbReference type="NCBI Taxonomy" id="43770"/>
    <lineage>
        <taxon>Bacteria</taxon>
        <taxon>Bacillati</taxon>
        <taxon>Actinomycetota</taxon>
        <taxon>Actinomycetes</taxon>
        <taxon>Mycobacteriales</taxon>
        <taxon>Corynebacteriaceae</taxon>
        <taxon>Corynebacterium</taxon>
    </lineage>
</organism>
<name>A0ABC8CGJ8_CORST</name>
<protein>
    <recommendedName>
        <fullName evidence="4">Secreted protein</fullName>
    </recommendedName>
</protein>
<feature type="transmembrane region" description="Helical" evidence="1">
    <location>
        <begin position="57"/>
        <end position="80"/>
    </location>
</feature>
<dbReference type="EMBL" id="CP024932">
    <property type="protein sequence ID" value="ATZ07572.1"/>
    <property type="molecule type" value="Genomic_DNA"/>
</dbReference>
<dbReference type="AlphaFoldDB" id="A0ABC8CGJ8"/>
<evidence type="ECO:0000313" key="3">
    <source>
        <dbReference type="Proteomes" id="UP000231994"/>
    </source>
</evidence>
<gene>
    <name evidence="2" type="ORF">A9D01_01195</name>
</gene>
<accession>A0ABC8CGJ8</accession>
<sequence>MNIVTTDTIVTSVTSVVSKHLAGPKPAIPTAPNTRILITVSTPSTTKRAQRNHGPRLRAGSGVIAAATTALIGLAAPLVAPAQADAPDLSSLEAQAAALSPLDELGRPKEDTQNRIREFAAQPWMPQELRSAILSGLAISMGEGGDAGVAMPEGQGPAFRQFYWPTVSAQCIGGQANSVGSAIAVPGPTQMPAPGAGEGEAVFLFTAMGTSPAAKEQGNMNVRWFNLDTFQSGITPLFNNGINQDGPTTVSGRAVTGKGTVVALLSGSVNTQESTCSFPPTAAFLEVI</sequence>
<dbReference type="Proteomes" id="UP000231994">
    <property type="component" value="Chromosome"/>
</dbReference>
<keyword evidence="1" id="KW-0472">Membrane</keyword>
<evidence type="ECO:0008006" key="4">
    <source>
        <dbReference type="Google" id="ProtNLM"/>
    </source>
</evidence>
<keyword evidence="1" id="KW-0812">Transmembrane</keyword>
<keyword evidence="1" id="KW-1133">Transmembrane helix</keyword>
<reference evidence="2 3" key="1">
    <citation type="submission" date="2017-11" db="EMBL/GenBank/DDBJ databases">
        <title>Whole genome sequencing of cultured pathogen.</title>
        <authorList>
            <person name="Hoffmann M."/>
            <person name="Sanchez M."/>
            <person name="Timme R."/>
            <person name="Nudel K."/>
            <person name="Bry L."/>
        </authorList>
    </citation>
    <scope>NUCLEOTIDE SEQUENCE [LARGE SCALE GENOMIC DNA]</scope>
    <source>
        <strain evidence="2 3">216</strain>
    </source>
</reference>
<evidence type="ECO:0000256" key="1">
    <source>
        <dbReference type="SAM" id="Phobius"/>
    </source>
</evidence>
<evidence type="ECO:0000313" key="2">
    <source>
        <dbReference type="EMBL" id="ATZ07572.1"/>
    </source>
</evidence>